<feature type="region of interest" description="Disordered" evidence="9">
    <location>
        <begin position="495"/>
        <end position="548"/>
    </location>
</feature>
<dbReference type="SMART" id="SM00260">
    <property type="entry name" value="CheW"/>
    <property type="match status" value="1"/>
</dbReference>
<protein>
    <recommendedName>
        <fullName evidence="2">histidine kinase</fullName>
        <ecNumber evidence="2">2.7.13.3</ecNumber>
    </recommendedName>
</protein>
<keyword evidence="3 7" id="KW-0597">Phosphoprotein</keyword>
<evidence type="ECO:0000313" key="11">
    <source>
        <dbReference type="EMBL" id="REC58349.1"/>
    </source>
</evidence>
<evidence type="ECO:0000256" key="1">
    <source>
        <dbReference type="ARBA" id="ARBA00000085"/>
    </source>
</evidence>
<dbReference type="Proteomes" id="UP000257131">
    <property type="component" value="Unassembled WGS sequence"/>
</dbReference>
<dbReference type="PROSITE" id="PS50894">
    <property type="entry name" value="HPT"/>
    <property type="match status" value="1"/>
</dbReference>
<feature type="compositionally biased region" description="Low complexity" evidence="9">
    <location>
        <begin position="189"/>
        <end position="235"/>
    </location>
</feature>
<keyword evidence="4" id="KW-0808">Transferase</keyword>
<evidence type="ECO:0000256" key="6">
    <source>
        <dbReference type="ARBA" id="ARBA00023012"/>
    </source>
</evidence>
<evidence type="ECO:0000259" key="10">
    <source>
        <dbReference type="PROSITE" id="PS50894"/>
    </source>
</evidence>
<keyword evidence="5" id="KW-0418">Kinase</keyword>
<sequence>MSDEMNEIWALFADDGGQALDQVEEALLELKDAPEAADPDTIAALFRAMHTFKGNARVLGLATIENRAHVAEDLIGLVRDEGVPLDAEILDLLFEISDTLRGMLETACDARTDVEAAPSETLVGQLRAKIAACSGEAAEPPADPAPAPEGDGGASKREGDGDATGPEVDGGPKGSEGHDGAPGPEADDGATGPEADAAAPPETAPETSAETPTAGDGAAPADDTAPAEGGAGAEVGAADAGGARLFDQPTYRRVFEKLARGAVAAMADLSGTLDTDPDAALPEMEKQTTKLRTAAQQVGLTAWHDLAAAYLDAPGVAAAKRTIAAFETRRAVDLDGAPEPAEAPESTDSPETTDAPETADAPEADAPAAAPGAAPEGSAQTVPRATATDPRPARADTPGGLIDNPTYRRIFVKIADENLSALREIAAAAEGEGALPAQAAERAQKLRNAAGQMGLETWLAALDGFAALDAPGAMDLERLLAALDAAYRRDIEGAAEAPPEPPAQAAPAPAENRAATSAAPAVAGDAPVPPETGESAGGATQGATDARAAAARHLMQDLEPLLAELSELGGAGGDVVFTGRDALADLSRRIASAAEAQGFERVAEAGRAFATVQDPRAFRDVEFDFYEELISLEVAYGHALGDLATRPSVLLRAWCAENAYVTLLQLGEHVDELRAQRDVDDNRAAVMRLLKRMSQACAHYEIETAADLALSLYDLIARSAVSGKAPDPVLLHIAQSYTDLLELVFDAIEAGETPDTDALERLFVEASRATFVITNAPSAAEVEARLGLPEAFHRVMSPESVKAASRGMDLGQHFYILRTDLNDDEAAAQRFLDWLERGEARPITSVTVFVGEAVLFDFLVATRLEEEAVRAALAEIDPSGKAVRVETELPYDRDGAAGRGARAAEPAARPGSALREELSEVVAEQSLLAHTISDLLQTDLAAQVTEALPPEAVPGADWPTLRGALEKTGEALTTRLGELQQTTQQLQSRLVQLQEDMIALSQAEASELLDPMGAHIREAARAAGRRLAVTLTGEKTRLDDRVIGALDPALRALIDARLRQSPEGPQRLHVCAFRAGELFGLRLEDDLPAPHDDAALDGLRSAVDALGGTVCASAPPTGEQRLEITVPAAMSVLQGMVVRDAEVSYVVPTEAIARIVHCAPEQVQRISAEEGRYVLNLDGEGPLDIGALQQDAASGLQATLARARERLESLLFLIVRHAERSVALRVEEIVGQQVVLVRPMRGALAGVRGVTGCALLGNGDVGLALAVPSLVDR</sequence>
<dbReference type="PANTHER" id="PTHR43395">
    <property type="entry name" value="SENSOR HISTIDINE KINASE CHEA"/>
    <property type="match status" value="1"/>
</dbReference>
<feature type="modified residue" description="Phosphohistidine" evidence="7">
    <location>
        <position position="50"/>
    </location>
</feature>
<dbReference type="InterPro" id="IPR036641">
    <property type="entry name" value="HPT_dom_sf"/>
</dbReference>
<feature type="coiled-coil region" evidence="8">
    <location>
        <begin position="976"/>
        <end position="1003"/>
    </location>
</feature>
<feature type="domain" description="HPt" evidence="10">
    <location>
        <begin position="1"/>
        <end position="107"/>
    </location>
</feature>
<dbReference type="GO" id="GO:0000160">
    <property type="term" value="P:phosphorelay signal transduction system"/>
    <property type="evidence" value="ECO:0007669"/>
    <property type="project" value="UniProtKB-KW"/>
</dbReference>
<dbReference type="EC" id="2.7.13.3" evidence="2"/>
<evidence type="ECO:0000313" key="12">
    <source>
        <dbReference type="Proteomes" id="UP000257131"/>
    </source>
</evidence>
<dbReference type="Pfam" id="PF01584">
    <property type="entry name" value="CheW"/>
    <property type="match status" value="1"/>
</dbReference>
<comment type="caution">
    <text evidence="11">The sequence shown here is derived from an EMBL/GenBank/DDBJ whole genome shotgun (WGS) entry which is preliminary data.</text>
</comment>
<evidence type="ECO:0000256" key="8">
    <source>
        <dbReference type="SAM" id="Coils"/>
    </source>
</evidence>
<reference evidence="11 12" key="1">
    <citation type="journal article" date="2017" name="Int. J. Syst. Evol. Microbiol.">
        <title>Rhodosalinus sediminis gen. nov., sp. nov., isolated from marine saltern.</title>
        <authorList>
            <person name="Guo L.Y."/>
            <person name="Ling S.K."/>
            <person name="Li C.M."/>
            <person name="Chen G.J."/>
            <person name="Du Z.J."/>
        </authorList>
    </citation>
    <scope>NUCLEOTIDE SEQUENCE [LARGE SCALE GENOMIC DNA]</scope>
    <source>
        <strain evidence="11 12">WDN1C137</strain>
    </source>
</reference>
<keyword evidence="12" id="KW-1185">Reference proteome</keyword>
<proteinExistence type="predicted"/>
<dbReference type="SUPFAM" id="SSF47226">
    <property type="entry name" value="Histidine-containing phosphotransfer domain, HPT domain"/>
    <property type="match status" value="2"/>
</dbReference>
<dbReference type="InterPro" id="IPR008207">
    <property type="entry name" value="Sig_transdc_His_kin_Hpt_dom"/>
</dbReference>
<feature type="compositionally biased region" description="Low complexity" evidence="9">
    <location>
        <begin position="505"/>
        <end position="526"/>
    </location>
</feature>
<dbReference type="SUPFAM" id="SSF50341">
    <property type="entry name" value="CheW-like"/>
    <property type="match status" value="1"/>
</dbReference>
<evidence type="ECO:0000256" key="4">
    <source>
        <dbReference type="ARBA" id="ARBA00022679"/>
    </source>
</evidence>
<dbReference type="RefSeq" id="WP_115978070.1">
    <property type="nucleotide sequence ID" value="NZ_QOHR01000002.1"/>
</dbReference>
<dbReference type="InterPro" id="IPR002545">
    <property type="entry name" value="CheW-lke_dom"/>
</dbReference>
<keyword evidence="8" id="KW-0175">Coiled coil</keyword>
<evidence type="ECO:0000256" key="2">
    <source>
        <dbReference type="ARBA" id="ARBA00012438"/>
    </source>
</evidence>
<dbReference type="GO" id="GO:0004673">
    <property type="term" value="F:protein histidine kinase activity"/>
    <property type="evidence" value="ECO:0007669"/>
    <property type="project" value="UniProtKB-EC"/>
</dbReference>
<name>A0A3D9BXX6_9RHOB</name>
<dbReference type="AlphaFoldDB" id="A0A3D9BXX6"/>
<evidence type="ECO:0000256" key="5">
    <source>
        <dbReference type="ARBA" id="ARBA00022777"/>
    </source>
</evidence>
<dbReference type="Gene3D" id="1.20.120.160">
    <property type="entry name" value="HPT domain"/>
    <property type="match status" value="1"/>
</dbReference>
<dbReference type="Pfam" id="PF01627">
    <property type="entry name" value="Hpt"/>
    <property type="match status" value="1"/>
</dbReference>
<evidence type="ECO:0000256" key="7">
    <source>
        <dbReference type="PROSITE-ProRule" id="PRU00110"/>
    </source>
</evidence>
<evidence type="ECO:0000256" key="9">
    <source>
        <dbReference type="SAM" id="MobiDB-lite"/>
    </source>
</evidence>
<evidence type="ECO:0000256" key="3">
    <source>
        <dbReference type="ARBA" id="ARBA00022553"/>
    </source>
</evidence>
<organism evidence="11 12">
    <name type="scientific">Rhodosalinus sediminis</name>
    <dbReference type="NCBI Taxonomy" id="1940533"/>
    <lineage>
        <taxon>Bacteria</taxon>
        <taxon>Pseudomonadati</taxon>
        <taxon>Pseudomonadota</taxon>
        <taxon>Alphaproteobacteria</taxon>
        <taxon>Rhodobacterales</taxon>
        <taxon>Paracoccaceae</taxon>
        <taxon>Rhodosalinus</taxon>
    </lineage>
</organism>
<dbReference type="OrthoDB" id="9816273at2"/>
<comment type="catalytic activity">
    <reaction evidence="1">
        <text>ATP + protein L-histidine = ADP + protein N-phospho-L-histidine.</text>
        <dbReference type="EC" id="2.7.13.3"/>
    </reaction>
</comment>
<dbReference type="EMBL" id="QOHR01000002">
    <property type="protein sequence ID" value="REC58349.1"/>
    <property type="molecule type" value="Genomic_DNA"/>
</dbReference>
<feature type="compositionally biased region" description="Low complexity" evidence="9">
    <location>
        <begin position="350"/>
        <end position="398"/>
    </location>
</feature>
<dbReference type="Gene3D" id="2.30.30.40">
    <property type="entry name" value="SH3 Domains"/>
    <property type="match status" value="1"/>
</dbReference>
<dbReference type="CDD" id="cd00088">
    <property type="entry name" value="HPT"/>
    <property type="match status" value="1"/>
</dbReference>
<dbReference type="PANTHER" id="PTHR43395:SF8">
    <property type="entry name" value="HISTIDINE KINASE"/>
    <property type="match status" value="1"/>
</dbReference>
<dbReference type="SMART" id="SM00073">
    <property type="entry name" value="HPT"/>
    <property type="match status" value="1"/>
</dbReference>
<feature type="region of interest" description="Disordered" evidence="9">
    <location>
        <begin position="134"/>
        <end position="235"/>
    </location>
</feature>
<dbReference type="InterPro" id="IPR036061">
    <property type="entry name" value="CheW-like_dom_sf"/>
</dbReference>
<feature type="region of interest" description="Disordered" evidence="9">
    <location>
        <begin position="331"/>
        <end position="402"/>
    </location>
</feature>
<gene>
    <name evidence="11" type="ORF">DRV84_01920</name>
</gene>
<keyword evidence="6" id="KW-0902">Two-component regulatory system</keyword>
<dbReference type="InterPro" id="IPR051315">
    <property type="entry name" value="Bact_Chemotaxis_CheA"/>
</dbReference>
<accession>A0A3D9BXX6</accession>
<dbReference type="GO" id="GO:0006935">
    <property type="term" value="P:chemotaxis"/>
    <property type="evidence" value="ECO:0007669"/>
    <property type="project" value="InterPro"/>
</dbReference>